<accession>A0ABV9UFA4</accession>
<feature type="transmembrane region" description="Helical" evidence="1">
    <location>
        <begin position="45"/>
        <end position="63"/>
    </location>
</feature>
<reference evidence="3" key="1">
    <citation type="journal article" date="2019" name="Int. J. Syst. Evol. Microbiol.">
        <title>The Global Catalogue of Microorganisms (GCM) 10K type strain sequencing project: providing services to taxonomists for standard genome sequencing and annotation.</title>
        <authorList>
            <consortium name="The Broad Institute Genomics Platform"/>
            <consortium name="The Broad Institute Genome Sequencing Center for Infectious Disease"/>
            <person name="Wu L."/>
            <person name="Ma J."/>
        </authorList>
    </citation>
    <scope>NUCLEOTIDE SEQUENCE [LARGE SCALE GENOMIC DNA]</scope>
    <source>
        <strain evidence="3">CCM 7224</strain>
    </source>
</reference>
<keyword evidence="3" id="KW-1185">Reference proteome</keyword>
<proteinExistence type="predicted"/>
<keyword evidence="1" id="KW-0812">Transmembrane</keyword>
<evidence type="ECO:0008006" key="4">
    <source>
        <dbReference type="Google" id="ProtNLM"/>
    </source>
</evidence>
<keyword evidence="1" id="KW-1133">Transmembrane helix</keyword>
<feature type="transmembrane region" description="Helical" evidence="1">
    <location>
        <begin position="137"/>
        <end position="161"/>
    </location>
</feature>
<dbReference type="Proteomes" id="UP001595834">
    <property type="component" value="Unassembled WGS sequence"/>
</dbReference>
<comment type="caution">
    <text evidence="2">The sequence shown here is derived from an EMBL/GenBank/DDBJ whole genome shotgun (WGS) entry which is preliminary data.</text>
</comment>
<keyword evidence="1" id="KW-0472">Membrane</keyword>
<feature type="transmembrane region" description="Helical" evidence="1">
    <location>
        <begin position="197"/>
        <end position="215"/>
    </location>
</feature>
<dbReference type="RefSeq" id="WP_344370621.1">
    <property type="nucleotide sequence ID" value="NZ_BAAASQ010000002.1"/>
</dbReference>
<organism evidence="2 3">
    <name type="scientific">Streptomyces mauvecolor</name>
    <dbReference type="NCBI Taxonomy" id="58345"/>
    <lineage>
        <taxon>Bacteria</taxon>
        <taxon>Bacillati</taxon>
        <taxon>Actinomycetota</taxon>
        <taxon>Actinomycetes</taxon>
        <taxon>Kitasatosporales</taxon>
        <taxon>Streptomycetaceae</taxon>
        <taxon>Streptomyces</taxon>
    </lineage>
</organism>
<name>A0ABV9UFA4_9ACTN</name>
<evidence type="ECO:0000313" key="2">
    <source>
        <dbReference type="EMBL" id="MFC4955473.1"/>
    </source>
</evidence>
<feature type="transmembrane region" description="Helical" evidence="1">
    <location>
        <begin position="95"/>
        <end position="116"/>
    </location>
</feature>
<gene>
    <name evidence="2" type="ORF">ACFPFX_04085</name>
</gene>
<protein>
    <recommendedName>
        <fullName evidence="4">Yip1 domain-containing protein</fullName>
    </recommendedName>
</protein>
<feature type="transmembrane region" description="Helical" evidence="1">
    <location>
        <begin position="173"/>
        <end position="190"/>
    </location>
</feature>
<dbReference type="EMBL" id="JBHSIZ010000003">
    <property type="protein sequence ID" value="MFC4955473.1"/>
    <property type="molecule type" value="Genomic_DNA"/>
</dbReference>
<sequence length="217" mass="22687">MGEHIGRTPEAARLPVYVGDFGRAPAMPSAAGGPSDRLPTRRAHALGIALLLLCTAVFCVPLWDEIRARLQVRLPDAPDGAVGIGTAIGWSTATLANLVTIGVLGVLFGVLGALALRWRTPDPATFDFTGVRRTFTLAWGLYVLAKLAGQGILAFFGRAQLADAVPALTRTDAWLPLLFGALLWAARALAGAAWPRALATAGALTVLYAGTLLLLPS</sequence>
<evidence type="ECO:0000256" key="1">
    <source>
        <dbReference type="SAM" id="Phobius"/>
    </source>
</evidence>
<evidence type="ECO:0000313" key="3">
    <source>
        <dbReference type="Proteomes" id="UP001595834"/>
    </source>
</evidence>